<keyword evidence="2" id="KW-0229">DNA integration</keyword>
<comment type="caution">
    <text evidence="6">The sequence shown here is derived from an EMBL/GenBank/DDBJ whole genome shotgun (WGS) entry which is preliminary data.</text>
</comment>
<name>A0A7W2QXV6_9PSED</name>
<organism evidence="6 7">
    <name type="scientific">Pseudomonas juntendi</name>
    <dbReference type="NCBI Taxonomy" id="2666183"/>
    <lineage>
        <taxon>Bacteria</taxon>
        <taxon>Pseudomonadati</taxon>
        <taxon>Pseudomonadota</taxon>
        <taxon>Gammaproteobacteria</taxon>
        <taxon>Pseudomonadales</taxon>
        <taxon>Pseudomonadaceae</taxon>
        <taxon>Pseudomonas</taxon>
    </lineage>
</organism>
<evidence type="ECO:0000313" key="6">
    <source>
        <dbReference type="EMBL" id="MBA6146862.1"/>
    </source>
</evidence>
<feature type="domain" description="Tyr recombinase" evidence="5">
    <location>
        <begin position="261"/>
        <end position="442"/>
    </location>
</feature>
<dbReference type="PANTHER" id="PTHR30629">
    <property type="entry name" value="PROPHAGE INTEGRASE"/>
    <property type="match status" value="1"/>
</dbReference>
<dbReference type="GO" id="GO:0015074">
    <property type="term" value="P:DNA integration"/>
    <property type="evidence" value="ECO:0007669"/>
    <property type="project" value="UniProtKB-KW"/>
</dbReference>
<dbReference type="PANTHER" id="PTHR30629:SF2">
    <property type="entry name" value="PROPHAGE INTEGRASE INTS-RELATED"/>
    <property type="match status" value="1"/>
</dbReference>
<dbReference type="InterPro" id="IPR011010">
    <property type="entry name" value="DNA_brk_join_enz"/>
</dbReference>
<evidence type="ECO:0000256" key="1">
    <source>
        <dbReference type="ARBA" id="ARBA00008857"/>
    </source>
</evidence>
<dbReference type="InterPro" id="IPR010998">
    <property type="entry name" value="Integrase_recombinase_N"/>
</dbReference>
<dbReference type="InterPro" id="IPR050808">
    <property type="entry name" value="Phage_Integrase"/>
</dbReference>
<dbReference type="RefSeq" id="WP_110679030.1">
    <property type="nucleotide sequence ID" value="NZ_JACGDA010000006.1"/>
</dbReference>
<dbReference type="GO" id="GO:0006310">
    <property type="term" value="P:DNA recombination"/>
    <property type="evidence" value="ECO:0007669"/>
    <property type="project" value="UniProtKB-KW"/>
</dbReference>
<dbReference type="InterPro" id="IPR013762">
    <property type="entry name" value="Integrase-like_cat_sf"/>
</dbReference>
<sequence>MAKRARLTDLEAHAVKTRKSEPVGSRGKGTLLLERKASGAINAYYRERTPTSDQRLPLGTLARKPRPGTGERTLDELRSDAMRLAGEVGAAGGIGKYLEHLAEHSAAMEVERLRLQRQAEALARRGTFGDLLDSYVSKMVAEGRVSAKEIDNMFRLHVKDYHPGLVDRVAADIEPEDIQLILAGVLGRKPKGRGIGHKAAGTSANGMRTTCDKLRRYLQAAFSHAAKAHLAPERIANEGKVFSIRSNPVRDIPVTQGTGAGDTESLTPDELGALLRHLDTLPVRHTAITKAAIYLGGQRLTQLCTVPWEAVTDDTLCLMDGKGRKLQAWEHLLPITERIGQILEPLLDDRIGPGPFSLTLGKSANPNTVSAMFIDAGRSLSAAGKSRAFTWKNVRVTAESLLAHLGVGAEVRAWLLSHGRSGVQAKHYDRYSYLPEKRAALEQWGRYLDGLVNGDSPANVVLLTRRSKKSDER</sequence>
<reference evidence="6 7" key="1">
    <citation type="submission" date="2020-07" db="EMBL/GenBank/DDBJ databases">
        <title>Diversity of carbapenemase encoding genes among Pseudomonas putida group clinical isolates in a tertiary Brazilian hospital.</title>
        <authorList>
            <person name="Alberto-Lei F."/>
            <person name="Nodari C.S."/>
            <person name="Streling A.P."/>
            <person name="Paulino J.T."/>
            <person name="Bessa-Neto F.O."/>
            <person name="Cayo R."/>
            <person name="Gales A.C."/>
        </authorList>
    </citation>
    <scope>NUCLEOTIDE SEQUENCE [LARGE SCALE GENOMIC DNA]</scope>
    <source>
        <strain evidence="6 7">11213</strain>
    </source>
</reference>
<keyword evidence="4" id="KW-0233">DNA recombination</keyword>
<evidence type="ECO:0000256" key="4">
    <source>
        <dbReference type="ARBA" id="ARBA00023172"/>
    </source>
</evidence>
<dbReference type="Gene3D" id="1.10.443.10">
    <property type="entry name" value="Intergrase catalytic core"/>
    <property type="match status" value="1"/>
</dbReference>
<comment type="similarity">
    <text evidence="1">Belongs to the 'phage' integrase family.</text>
</comment>
<dbReference type="Gene3D" id="1.10.150.130">
    <property type="match status" value="1"/>
</dbReference>
<evidence type="ECO:0000313" key="7">
    <source>
        <dbReference type="Proteomes" id="UP000577346"/>
    </source>
</evidence>
<protein>
    <submittedName>
        <fullName evidence="6">Integrase</fullName>
    </submittedName>
</protein>
<dbReference type="SUPFAM" id="SSF56349">
    <property type="entry name" value="DNA breaking-rejoining enzymes"/>
    <property type="match status" value="1"/>
</dbReference>
<evidence type="ECO:0000259" key="5">
    <source>
        <dbReference type="PROSITE" id="PS51898"/>
    </source>
</evidence>
<evidence type="ECO:0000256" key="2">
    <source>
        <dbReference type="ARBA" id="ARBA00022908"/>
    </source>
</evidence>
<dbReference type="GO" id="GO:0003677">
    <property type="term" value="F:DNA binding"/>
    <property type="evidence" value="ECO:0007669"/>
    <property type="project" value="UniProtKB-KW"/>
</dbReference>
<dbReference type="EMBL" id="JACGDA010000006">
    <property type="protein sequence ID" value="MBA6146862.1"/>
    <property type="molecule type" value="Genomic_DNA"/>
</dbReference>
<dbReference type="AlphaFoldDB" id="A0A7W2QXV6"/>
<proteinExistence type="inferred from homology"/>
<gene>
    <name evidence="6" type="ORF">H4C15_04960</name>
</gene>
<accession>A0A7W2QXV6</accession>
<dbReference type="InterPro" id="IPR002104">
    <property type="entry name" value="Integrase_catalytic"/>
</dbReference>
<keyword evidence="3" id="KW-0238">DNA-binding</keyword>
<dbReference type="PROSITE" id="PS51898">
    <property type="entry name" value="TYR_RECOMBINASE"/>
    <property type="match status" value="1"/>
</dbReference>
<evidence type="ECO:0000256" key="3">
    <source>
        <dbReference type="ARBA" id="ARBA00023125"/>
    </source>
</evidence>
<dbReference type="Proteomes" id="UP000577346">
    <property type="component" value="Unassembled WGS sequence"/>
</dbReference>